<dbReference type="EMBL" id="CP133568">
    <property type="protein sequence ID" value="WMT04037.1"/>
    <property type="molecule type" value="Genomic_DNA"/>
</dbReference>
<gene>
    <name evidence="2" type="ORF">RDV84_04075</name>
</gene>
<accession>A0ABY9PAF5</accession>
<sequence length="306" mass="33505">MQSGLRGQLLDLTLRSPDSSIYLLVDTTLGDPLANVATRATAVAVPIRHPDLKHDHHPYLLRLGEIGRDPAIDTSLALGLAQALRSPESLALGRSICLWLVSDSGIDVVARHLAARARVRVGSETKLFRFWDPRVMDALEHLLRPMQAGSLLGPVSSCLWLTRSGSLATLRAVDAKSDEAVVDGLRLDQRQLDHLARVELINRALDVLQDMARPVLGAEVRTVLGGLIEKGAREWTLRTDRELVTYAMYGVLVHQGFDREPEVAEAMEQARRAGMSPIDALEQFDESYWQALAGKADGCAEAARTA</sequence>
<proteinExistence type="predicted"/>
<dbReference type="InterPro" id="IPR025391">
    <property type="entry name" value="DUF4123"/>
</dbReference>
<name>A0ABY9PAF5_9GAMM</name>
<keyword evidence="3" id="KW-1185">Reference proteome</keyword>
<evidence type="ECO:0000259" key="1">
    <source>
        <dbReference type="Pfam" id="PF13503"/>
    </source>
</evidence>
<dbReference type="Pfam" id="PF13503">
    <property type="entry name" value="DUF4123"/>
    <property type="match status" value="1"/>
</dbReference>
<feature type="domain" description="DUF4123" evidence="1">
    <location>
        <begin position="58"/>
        <end position="145"/>
    </location>
</feature>
<dbReference type="Proteomes" id="UP001229313">
    <property type="component" value="Chromosome"/>
</dbReference>
<protein>
    <submittedName>
        <fullName evidence="2">DUF4123 domain-containing protein</fullName>
    </submittedName>
</protein>
<evidence type="ECO:0000313" key="2">
    <source>
        <dbReference type="EMBL" id="WMT04037.1"/>
    </source>
</evidence>
<evidence type="ECO:0000313" key="3">
    <source>
        <dbReference type="Proteomes" id="UP001229313"/>
    </source>
</evidence>
<reference evidence="2 3" key="1">
    <citation type="submission" date="2023-08" db="EMBL/GenBank/DDBJ databases">
        <title>The whole genome sequence of Lysobacter yananisis.</title>
        <authorList>
            <person name="Sun H."/>
        </authorList>
    </citation>
    <scope>NUCLEOTIDE SEQUENCE [LARGE SCALE GENOMIC DNA]</scope>
    <source>
        <strain evidence="2 3">SNNU513</strain>
    </source>
</reference>
<dbReference type="RefSeq" id="WP_309152563.1">
    <property type="nucleotide sequence ID" value="NZ_CP133568.1"/>
</dbReference>
<organism evidence="2 3">
    <name type="scientific">Lysobacter yananisis</name>
    <dbReference type="NCBI Taxonomy" id="1003114"/>
    <lineage>
        <taxon>Bacteria</taxon>
        <taxon>Pseudomonadati</taxon>
        <taxon>Pseudomonadota</taxon>
        <taxon>Gammaproteobacteria</taxon>
        <taxon>Lysobacterales</taxon>
        <taxon>Lysobacteraceae</taxon>
        <taxon>Lysobacter</taxon>
    </lineage>
</organism>